<accession>A0AAD2FUF0</accession>
<comment type="caution">
    <text evidence="1">The sequence shown here is derived from an EMBL/GenBank/DDBJ whole genome shotgun (WGS) entry which is preliminary data.</text>
</comment>
<proteinExistence type="predicted"/>
<keyword evidence="2" id="KW-1185">Reference proteome</keyword>
<evidence type="ECO:0000313" key="2">
    <source>
        <dbReference type="Proteomes" id="UP001295423"/>
    </source>
</evidence>
<evidence type="ECO:0000313" key="1">
    <source>
        <dbReference type="EMBL" id="CAJ1953551.1"/>
    </source>
</evidence>
<organism evidence="1 2">
    <name type="scientific">Cylindrotheca closterium</name>
    <dbReference type="NCBI Taxonomy" id="2856"/>
    <lineage>
        <taxon>Eukaryota</taxon>
        <taxon>Sar</taxon>
        <taxon>Stramenopiles</taxon>
        <taxon>Ochrophyta</taxon>
        <taxon>Bacillariophyta</taxon>
        <taxon>Bacillariophyceae</taxon>
        <taxon>Bacillariophycidae</taxon>
        <taxon>Bacillariales</taxon>
        <taxon>Bacillariaceae</taxon>
        <taxon>Cylindrotheca</taxon>
    </lineage>
</organism>
<dbReference type="AlphaFoldDB" id="A0AAD2FUF0"/>
<protein>
    <submittedName>
        <fullName evidence="1">Uncharacterized protein</fullName>
    </submittedName>
</protein>
<dbReference type="Proteomes" id="UP001295423">
    <property type="component" value="Unassembled WGS sequence"/>
</dbReference>
<name>A0AAD2FUF0_9STRA</name>
<gene>
    <name evidence="1" type="ORF">CYCCA115_LOCUS14150</name>
</gene>
<dbReference type="EMBL" id="CAKOGP040001831">
    <property type="protein sequence ID" value="CAJ1953551.1"/>
    <property type="molecule type" value="Genomic_DNA"/>
</dbReference>
<reference evidence="1" key="1">
    <citation type="submission" date="2023-08" db="EMBL/GenBank/DDBJ databases">
        <authorList>
            <person name="Audoor S."/>
            <person name="Bilcke G."/>
        </authorList>
    </citation>
    <scope>NUCLEOTIDE SEQUENCE</scope>
</reference>
<sequence>MFQLQLTVPVATVITSFYNTYKKRISRTTVQTVQDSALPQSLTGTDVDKALQYLRFKEHNHVVLQQHRENGPPVSNRKTIGLTSIGDSEMKENLLNMQNAEQRNSWISVLADIRQAADLSSSKPIDNFVAHQAIIANQPCVEVALLDTIHWKLLDRSSSTRPIGHTDKCPFGPFIRGIPMSRFLQGI</sequence>